<dbReference type="Pfam" id="PF02373">
    <property type="entry name" value="JmjC"/>
    <property type="match status" value="1"/>
</dbReference>
<keyword evidence="6" id="KW-0560">Oxidoreductase</keyword>
<comment type="similarity">
    <text evidence="11">Belongs to the JMJD6 family.</text>
</comment>
<evidence type="ECO:0000256" key="5">
    <source>
        <dbReference type="ARBA" id="ARBA00022964"/>
    </source>
</evidence>
<reference evidence="15" key="1">
    <citation type="submission" date="2016-04" db="UniProtKB">
        <authorList>
            <consortium name="WormBaseParasite"/>
        </authorList>
    </citation>
    <scope>IDENTIFICATION</scope>
</reference>
<evidence type="ECO:0000259" key="13">
    <source>
        <dbReference type="PROSITE" id="PS51184"/>
    </source>
</evidence>
<comment type="cofactor">
    <cofactor evidence="1">
        <name>Fe(2+)</name>
        <dbReference type="ChEBI" id="CHEBI:29033"/>
    </cofactor>
</comment>
<comment type="subcellular location">
    <subcellularLocation>
        <location evidence="2">Nucleus</location>
    </subcellularLocation>
</comment>
<dbReference type="GO" id="GO:0005737">
    <property type="term" value="C:cytoplasm"/>
    <property type="evidence" value="ECO:0007669"/>
    <property type="project" value="TreeGrafter"/>
</dbReference>
<dbReference type="Gene3D" id="2.60.120.650">
    <property type="entry name" value="Cupin"/>
    <property type="match status" value="1"/>
</dbReference>
<evidence type="ECO:0000313" key="14">
    <source>
        <dbReference type="Proteomes" id="UP000050640"/>
    </source>
</evidence>
<keyword evidence="3" id="KW-0479">Metal-binding</keyword>
<name>A0A158Q8M6_9BILA</name>
<dbReference type="PANTHER" id="PTHR12480">
    <property type="entry name" value="ARGININE DEMETHYLASE AND LYSYL-HYDROXYLASE JMJD"/>
    <property type="match status" value="1"/>
</dbReference>
<keyword evidence="8" id="KW-0805">Transcription regulation</keyword>
<keyword evidence="9" id="KW-0804">Transcription</keyword>
<dbReference type="PANTHER" id="PTHR12480:SF32">
    <property type="entry name" value="BIFUNCTIONAL ARGININE DEMETHYLASE AND LYSYL-HYDROXYLASE JMJD6"/>
    <property type="match status" value="1"/>
</dbReference>
<feature type="domain" description="JmjC" evidence="13">
    <location>
        <begin position="217"/>
        <end position="381"/>
    </location>
</feature>
<sequence length="446" mass="51339">MQRPHHTTHSADIITTLTFPRRCVLAVVGLQFTDYCKCLARRQWCCCSVSSSSSMQISTLQSRSHPIQRLQRCILHAKHQVRPGALSVLLLWKYDKLLRDDWSSAKYCETFETLSEKLTRDNIERVDASKITVEEFAENYESRHIPIILTGLTTSWPAIRKWSIPTLLKKYRNQRFKCGADSGRVVKLKMKYFLEYMKQTVDDSPLYIFDSTFGERYKVDRLLEDYSVPQFFADDLFRYVSEGRRPPYRWFLVGSSRSGTGIHVDPLGTSAWNALVIGSKKWCFFHPQTPKNVLKPTKKEGGIHPNEAITWFTTVYGRINSPDWLEEWKPIEAVQCPGEVIFVPSGWWHVVLNLTDTVAVTQNFCSKVNLPLVLLETLVKRPRFCQHWLKCLRKARPDVLSIIDNVLKNVDDFINFAEASSCDSSSSTDFSDSGSESSDLSLQEHF</sequence>
<evidence type="ECO:0000256" key="4">
    <source>
        <dbReference type="ARBA" id="ARBA00022853"/>
    </source>
</evidence>
<evidence type="ECO:0000256" key="10">
    <source>
        <dbReference type="ARBA" id="ARBA00023242"/>
    </source>
</evidence>
<dbReference type="GO" id="GO:0046872">
    <property type="term" value="F:metal ion binding"/>
    <property type="evidence" value="ECO:0007669"/>
    <property type="project" value="UniProtKB-KW"/>
</dbReference>
<feature type="region of interest" description="Disordered" evidence="12">
    <location>
        <begin position="420"/>
        <end position="446"/>
    </location>
</feature>
<evidence type="ECO:0000256" key="8">
    <source>
        <dbReference type="ARBA" id="ARBA00023015"/>
    </source>
</evidence>
<keyword evidence="14" id="KW-1185">Reference proteome</keyword>
<proteinExistence type="inferred from homology"/>
<keyword evidence="7" id="KW-0408">Iron</keyword>
<organism evidence="14 15">
    <name type="scientific">Elaeophora elaphi</name>
    <dbReference type="NCBI Taxonomy" id="1147741"/>
    <lineage>
        <taxon>Eukaryota</taxon>
        <taxon>Metazoa</taxon>
        <taxon>Ecdysozoa</taxon>
        <taxon>Nematoda</taxon>
        <taxon>Chromadorea</taxon>
        <taxon>Rhabditida</taxon>
        <taxon>Spirurina</taxon>
        <taxon>Spiruromorpha</taxon>
        <taxon>Filarioidea</taxon>
        <taxon>Onchocercidae</taxon>
        <taxon>Elaeophora</taxon>
    </lineage>
</organism>
<dbReference type="InterPro" id="IPR003347">
    <property type="entry name" value="JmjC_dom"/>
</dbReference>
<dbReference type="Proteomes" id="UP000050640">
    <property type="component" value="Unplaced"/>
</dbReference>
<evidence type="ECO:0000256" key="11">
    <source>
        <dbReference type="ARBA" id="ARBA00038068"/>
    </source>
</evidence>
<dbReference type="GO" id="GO:0106140">
    <property type="term" value="F:P-TEFb complex binding"/>
    <property type="evidence" value="ECO:0007669"/>
    <property type="project" value="TreeGrafter"/>
</dbReference>
<evidence type="ECO:0000256" key="12">
    <source>
        <dbReference type="SAM" id="MobiDB-lite"/>
    </source>
</evidence>
<accession>A0A158Q8M6</accession>
<evidence type="ECO:0000256" key="2">
    <source>
        <dbReference type="ARBA" id="ARBA00004123"/>
    </source>
</evidence>
<evidence type="ECO:0000313" key="15">
    <source>
        <dbReference type="WBParaSite" id="EEL_0000815201-mRNA-1"/>
    </source>
</evidence>
<dbReference type="Gene3D" id="1.20.1280.270">
    <property type="match status" value="1"/>
</dbReference>
<evidence type="ECO:0000256" key="9">
    <source>
        <dbReference type="ARBA" id="ARBA00023163"/>
    </source>
</evidence>
<dbReference type="STRING" id="1147741.A0A158Q8M6"/>
<evidence type="ECO:0000256" key="6">
    <source>
        <dbReference type="ARBA" id="ARBA00023002"/>
    </source>
</evidence>
<dbReference type="PROSITE" id="PS51184">
    <property type="entry name" value="JMJC"/>
    <property type="match status" value="1"/>
</dbReference>
<evidence type="ECO:0000256" key="1">
    <source>
        <dbReference type="ARBA" id="ARBA00001954"/>
    </source>
</evidence>
<evidence type="ECO:0000256" key="3">
    <source>
        <dbReference type="ARBA" id="ARBA00022723"/>
    </source>
</evidence>
<protein>
    <submittedName>
        <fullName evidence="15">JmjC domain-containing protein</fullName>
    </submittedName>
</protein>
<keyword evidence="4" id="KW-0156">Chromatin regulator</keyword>
<dbReference type="GO" id="GO:0033749">
    <property type="term" value="F:histone H4R3 demethylase activity"/>
    <property type="evidence" value="ECO:0007669"/>
    <property type="project" value="TreeGrafter"/>
</dbReference>
<dbReference type="SUPFAM" id="SSF51197">
    <property type="entry name" value="Clavaminate synthase-like"/>
    <property type="match status" value="1"/>
</dbReference>
<dbReference type="GO" id="GO:0006909">
    <property type="term" value="P:phagocytosis"/>
    <property type="evidence" value="ECO:0007669"/>
    <property type="project" value="TreeGrafter"/>
</dbReference>
<keyword evidence="10" id="KW-0539">Nucleus</keyword>
<dbReference type="InterPro" id="IPR050910">
    <property type="entry name" value="JMJD6_ArgDemeth/LysHydrox"/>
</dbReference>
<dbReference type="GO" id="GO:0005634">
    <property type="term" value="C:nucleus"/>
    <property type="evidence" value="ECO:0007669"/>
    <property type="project" value="UniProtKB-SubCell"/>
</dbReference>
<dbReference type="WBParaSite" id="EEL_0000815201-mRNA-1">
    <property type="protein sequence ID" value="EEL_0000815201-mRNA-1"/>
    <property type="gene ID" value="EEL_0000815201"/>
</dbReference>
<keyword evidence="5" id="KW-0223">Dioxygenase</keyword>
<dbReference type="AlphaFoldDB" id="A0A158Q8M6"/>
<evidence type="ECO:0000256" key="7">
    <source>
        <dbReference type="ARBA" id="ARBA00023004"/>
    </source>
</evidence>
<dbReference type="SMART" id="SM00558">
    <property type="entry name" value="JmjC"/>
    <property type="match status" value="1"/>
</dbReference>